<dbReference type="Proteomes" id="UP000650533">
    <property type="component" value="Chromosome 14"/>
</dbReference>
<evidence type="ECO:0000313" key="2">
    <source>
        <dbReference type="EMBL" id="QRW26085.1"/>
    </source>
</evidence>
<organism evidence="2 3">
    <name type="scientific">Rhizoctonia solani</name>
    <dbReference type="NCBI Taxonomy" id="456999"/>
    <lineage>
        <taxon>Eukaryota</taxon>
        <taxon>Fungi</taxon>
        <taxon>Dikarya</taxon>
        <taxon>Basidiomycota</taxon>
        <taxon>Agaricomycotina</taxon>
        <taxon>Agaricomycetes</taxon>
        <taxon>Cantharellales</taxon>
        <taxon>Ceratobasidiaceae</taxon>
        <taxon>Rhizoctonia</taxon>
    </lineage>
</organism>
<evidence type="ECO:0000256" key="1">
    <source>
        <dbReference type="SAM" id="MobiDB-lite"/>
    </source>
</evidence>
<protein>
    <submittedName>
        <fullName evidence="2">Fungal specific transcription factor domain</fullName>
    </submittedName>
</protein>
<accession>A0A8H8P7Q4</accession>
<gene>
    <name evidence="2" type="ORF">RhiXN_11162</name>
</gene>
<dbReference type="RefSeq" id="XP_043186322.1">
    <property type="nucleotide sequence ID" value="XM_043330977.1"/>
</dbReference>
<name>A0A8H8P7Q4_9AGAM</name>
<dbReference type="AlphaFoldDB" id="A0A8H8P7Q4"/>
<feature type="compositionally biased region" description="Basic and acidic residues" evidence="1">
    <location>
        <begin position="8"/>
        <end position="24"/>
    </location>
</feature>
<evidence type="ECO:0000313" key="3">
    <source>
        <dbReference type="Proteomes" id="UP000650533"/>
    </source>
</evidence>
<proteinExistence type="predicted"/>
<reference evidence="2" key="1">
    <citation type="submission" date="2020-05" db="EMBL/GenBank/DDBJ databases">
        <title>Evolutionary and genomic comparisons of hybrid uninucleate and nonhybrid Rhizoctonia fungi.</title>
        <authorList>
            <person name="Li C."/>
            <person name="Chen X."/>
        </authorList>
    </citation>
    <scope>NUCLEOTIDE SEQUENCE</scope>
    <source>
        <strain evidence="2">AG-1 IA</strain>
    </source>
</reference>
<dbReference type="KEGG" id="rsx:RhiXN_11162"/>
<dbReference type="Pfam" id="PF11951">
    <property type="entry name" value="Fungal_trans_2"/>
    <property type="match status" value="1"/>
</dbReference>
<dbReference type="GeneID" id="67033440"/>
<dbReference type="InterPro" id="IPR021858">
    <property type="entry name" value="Fun_TF"/>
</dbReference>
<sequence>MSNPARGPKNEQDQHRDPQGEQAKKLAKQQASLAQALSLTDNSLLAPDRLAGSFDSRHVPSLGATPPLGAHLDTTLYELAMMPSLNLTSYQPTLLASFSPENNDFLSQEDHSTHTLTYSLPSSNENLRSLDLPSLYCPPDPSSSLYIHKSENVEDLEGVGEIVCRTPLGLDRMVDSNSLIFVLYAYSQWILLAVFDPLQIIHTSQETIINQFLDSSASRCRLILISELMMRLIESQSLDEGGKRMLALLEGEICRNIVGYQTQQKLLSQEERRRAITALDHLLLSIRLFSAPLAPTLHLLQLTAPVFLSTCSLPHPPDMSMALLDPSINLRHFVVMDVVTSITTVLDGDIGGHEPRNRYRVPWSLDLCGRFTRTREDQGLQWMFGIPDQFILLLGYMTGLRDDADTTGIPTAPRVIEQIEEDMRSMIILPCEGGDASLTVARMIVQACWRGATFIYLYMALCGADAFDPRVMRAQRGFMKLVNGTRPGRNPDTFLLFPMLISTHRQTIISRILTTPHFMNPNTTGNDYLRMLEDIWARTNSEGRAARWEDLREACVRITGI</sequence>
<feature type="region of interest" description="Disordered" evidence="1">
    <location>
        <begin position="1"/>
        <end position="29"/>
    </location>
</feature>
<dbReference type="EMBL" id="CP059671">
    <property type="protein sequence ID" value="QRW26085.1"/>
    <property type="molecule type" value="Genomic_DNA"/>
</dbReference>